<evidence type="ECO:0000313" key="2">
    <source>
        <dbReference type="EMBL" id="CAD9063463.1"/>
    </source>
</evidence>
<reference evidence="2" key="1">
    <citation type="submission" date="2021-01" db="EMBL/GenBank/DDBJ databases">
        <authorList>
            <person name="Corre E."/>
            <person name="Pelletier E."/>
            <person name="Niang G."/>
            <person name="Scheremetjew M."/>
            <person name="Finn R."/>
            <person name="Kale V."/>
            <person name="Holt S."/>
            <person name="Cochrane G."/>
            <person name="Meng A."/>
            <person name="Brown T."/>
            <person name="Cohen L."/>
        </authorList>
    </citation>
    <scope>NUCLEOTIDE SEQUENCE</scope>
    <source>
        <strain evidence="2">CCMP3346</strain>
    </source>
</reference>
<accession>A0A7S1K5K4</accession>
<dbReference type="EMBL" id="HBGB01031543">
    <property type="protein sequence ID" value="CAD9063463.1"/>
    <property type="molecule type" value="Transcribed_RNA"/>
</dbReference>
<feature type="region of interest" description="Disordered" evidence="1">
    <location>
        <begin position="11"/>
        <end position="31"/>
    </location>
</feature>
<gene>
    <name evidence="2" type="ORF">VBRA1451_LOCUS18533</name>
</gene>
<feature type="compositionally biased region" description="Low complexity" evidence="1">
    <location>
        <begin position="20"/>
        <end position="31"/>
    </location>
</feature>
<evidence type="ECO:0000256" key="1">
    <source>
        <dbReference type="SAM" id="MobiDB-lite"/>
    </source>
</evidence>
<protein>
    <submittedName>
        <fullName evidence="2">Uncharacterized protein</fullName>
    </submittedName>
</protein>
<dbReference type="AlphaFoldDB" id="A0A7S1K5K4"/>
<name>A0A7S1K5K4_9ALVE</name>
<organism evidence="2">
    <name type="scientific">Vitrella brassicaformis</name>
    <dbReference type="NCBI Taxonomy" id="1169539"/>
    <lineage>
        <taxon>Eukaryota</taxon>
        <taxon>Sar</taxon>
        <taxon>Alveolata</taxon>
        <taxon>Colpodellida</taxon>
        <taxon>Vitrellaceae</taxon>
        <taxon>Vitrella</taxon>
    </lineage>
</organism>
<feature type="region of interest" description="Disordered" evidence="1">
    <location>
        <begin position="175"/>
        <end position="201"/>
    </location>
</feature>
<sequence>MMKMLPAILCDDLPPRSKSAESPSPSASNGSNTSKFILYLEPAATSSFKSVLNETSQAVVCEHGADSTHCYPPHVSLTSFFSCPPHLVAALKDEVLNYMMEKLEDLQQWEEGYPDCWTDGCSTAPSSYCKSPLMRAKSVGFGNRLRAGSDSFLIPTTPSMASCAFTPKLSPVSDTSEATTVPCSDDSYSGPLPPLTPLSPDRLRGGRCLSNTHIELGREGTDEALPHEASMSGMLVHYSSHPILPSCVGVGGFSPLHPFVPWDYSSTSGHPPRLQKLPVKVNKALATHDGYAILPIESRWVKDLVDDWADRVQRRTSRAIRIRTKRANHISLACKRDTDTLHQILKLYERVHEYAIGCDWDIVLYELVSSSTCFVREGQHQFKEVARLRWIATS</sequence>
<proteinExistence type="predicted"/>